<proteinExistence type="predicted"/>
<dbReference type="PANTHER" id="PTHR30336:SF20">
    <property type="entry name" value="DUF218 DOMAIN-CONTAINING PROTEIN"/>
    <property type="match status" value="1"/>
</dbReference>
<reference evidence="1 2" key="1">
    <citation type="journal article" date="2013" name="Genome Announc.">
        <title>Complete Genome Sequence of the Porcine Strain Brachyspira pilosicoli P43/6/78(T.).</title>
        <authorList>
            <person name="Lin C."/>
            <person name="den Bakker H.C."/>
            <person name="Suzuki H."/>
            <person name="Lefebure T."/>
            <person name="Ponnala L."/>
            <person name="Sun Q."/>
            <person name="Stanhope M.J."/>
            <person name="Wiedmann M."/>
            <person name="Duhamel G.E."/>
        </authorList>
    </citation>
    <scope>NUCLEOTIDE SEQUENCE [LARGE SCALE GENOMIC DNA]</scope>
    <source>
        <strain evidence="1 2">P43/6/78</strain>
    </source>
</reference>
<keyword evidence="2" id="KW-1185">Reference proteome</keyword>
<organism evidence="1 2">
    <name type="scientific">Brachyspira pilosicoli P43/6/78</name>
    <dbReference type="NCBI Taxonomy" id="1042417"/>
    <lineage>
        <taxon>Bacteria</taxon>
        <taxon>Pseudomonadati</taxon>
        <taxon>Spirochaetota</taxon>
        <taxon>Spirochaetia</taxon>
        <taxon>Brachyspirales</taxon>
        <taxon>Brachyspiraceae</taxon>
        <taxon>Brachyspira</taxon>
    </lineage>
</organism>
<sequence length="258" mass="29922">MCYKKISEYINILADFCGTRDISFLNKEELKNKYNINQADIIVLFGGSIIEGGDIFAQAIKEKIAKKYIIVGGYGHTTDTLINNIKEIMPNINYKTEAEIFNEYIKNKYNLEADFLELHSTNCGNNITNLLEIIKKEKLDFNNIILIQDASMQLRMSAVIKKYIDKSIEVINYAAYKVKVINKDSKLIYDNYPIGMWNIDRYINLLMGEIPRLTDNKEGYGPRGKDFLIHIDIPEKVENAFLELKKYYPNMVREAKEK</sequence>
<dbReference type="GO" id="GO:0005886">
    <property type="term" value="C:plasma membrane"/>
    <property type="evidence" value="ECO:0007669"/>
    <property type="project" value="TreeGrafter"/>
</dbReference>
<dbReference type="RefSeq" id="WP_015274559.1">
    <property type="nucleotide sequence ID" value="NC_019908.1"/>
</dbReference>
<accession>A0A3B6VR52</accession>
<dbReference type="KEGG" id="bpip:BPP43_07530"/>
<evidence type="ECO:0000313" key="2">
    <source>
        <dbReference type="Proteomes" id="UP000010793"/>
    </source>
</evidence>
<dbReference type="InterPro" id="IPR014729">
    <property type="entry name" value="Rossmann-like_a/b/a_fold"/>
</dbReference>
<dbReference type="EMBL" id="CP002873">
    <property type="protein sequence ID" value="AGA66722.1"/>
    <property type="molecule type" value="Genomic_DNA"/>
</dbReference>
<dbReference type="Gene3D" id="1.10.3620.10">
    <property type="entry name" value="YdcF like domain"/>
    <property type="match status" value="1"/>
</dbReference>
<name>A0A3B6VR52_BRAPL</name>
<gene>
    <name evidence="1" type="ORF">BPP43_07530</name>
</gene>
<dbReference type="Gene3D" id="3.40.50.620">
    <property type="entry name" value="HUPs"/>
    <property type="match status" value="1"/>
</dbReference>
<dbReference type="AlphaFoldDB" id="A0A3B6VR52"/>
<dbReference type="InterPro" id="IPR051599">
    <property type="entry name" value="Cell_Envelope_Assoc"/>
</dbReference>
<evidence type="ECO:0008006" key="3">
    <source>
        <dbReference type="Google" id="ProtNLM"/>
    </source>
</evidence>
<dbReference type="Proteomes" id="UP000010793">
    <property type="component" value="Chromosome"/>
</dbReference>
<protein>
    <recommendedName>
        <fullName evidence="3">DUF218 domain-containing protein</fullName>
    </recommendedName>
</protein>
<evidence type="ECO:0000313" key="1">
    <source>
        <dbReference type="EMBL" id="AGA66722.1"/>
    </source>
</evidence>
<dbReference type="PANTHER" id="PTHR30336">
    <property type="entry name" value="INNER MEMBRANE PROTEIN, PROBABLE PERMEASE"/>
    <property type="match status" value="1"/>
</dbReference>